<keyword evidence="3" id="KW-1185">Reference proteome</keyword>
<evidence type="ECO:0000313" key="3">
    <source>
        <dbReference type="Proteomes" id="UP001597045"/>
    </source>
</evidence>
<accession>A0ABW3MME1</accession>
<name>A0ABW3MME1_9PSEU</name>
<proteinExistence type="predicted"/>
<gene>
    <name evidence="2" type="ORF">ACFQ1S_36440</name>
</gene>
<evidence type="ECO:0000256" key="1">
    <source>
        <dbReference type="SAM" id="MobiDB-lite"/>
    </source>
</evidence>
<dbReference type="Proteomes" id="UP001597045">
    <property type="component" value="Unassembled WGS sequence"/>
</dbReference>
<reference evidence="3" key="1">
    <citation type="journal article" date="2019" name="Int. J. Syst. Evol. Microbiol.">
        <title>The Global Catalogue of Microorganisms (GCM) 10K type strain sequencing project: providing services to taxonomists for standard genome sequencing and annotation.</title>
        <authorList>
            <consortium name="The Broad Institute Genomics Platform"/>
            <consortium name="The Broad Institute Genome Sequencing Center for Infectious Disease"/>
            <person name="Wu L."/>
            <person name="Ma J."/>
        </authorList>
    </citation>
    <scope>NUCLEOTIDE SEQUENCE [LARGE SCALE GENOMIC DNA]</scope>
    <source>
        <strain evidence="3">JCM 31486</strain>
    </source>
</reference>
<comment type="caution">
    <text evidence="2">The sequence shown here is derived from an EMBL/GenBank/DDBJ whole genome shotgun (WGS) entry which is preliminary data.</text>
</comment>
<dbReference type="EMBL" id="JBHTIS010002979">
    <property type="protein sequence ID" value="MFD1050629.1"/>
    <property type="molecule type" value="Genomic_DNA"/>
</dbReference>
<sequence length="73" mass="7728">MALFRRSTADDTDNADNTEHSDPTIEVNAEMIAGLDETSSAAEPSETSVTEELLDQALTELFASPKSIAVLGS</sequence>
<feature type="region of interest" description="Disordered" evidence="1">
    <location>
        <begin position="1"/>
        <end position="25"/>
    </location>
</feature>
<evidence type="ECO:0000313" key="2">
    <source>
        <dbReference type="EMBL" id="MFD1050629.1"/>
    </source>
</evidence>
<organism evidence="2 3">
    <name type="scientific">Kibdelosporangium lantanae</name>
    <dbReference type="NCBI Taxonomy" id="1497396"/>
    <lineage>
        <taxon>Bacteria</taxon>
        <taxon>Bacillati</taxon>
        <taxon>Actinomycetota</taxon>
        <taxon>Actinomycetes</taxon>
        <taxon>Pseudonocardiales</taxon>
        <taxon>Pseudonocardiaceae</taxon>
        <taxon>Kibdelosporangium</taxon>
    </lineage>
</organism>
<evidence type="ECO:0008006" key="4">
    <source>
        <dbReference type="Google" id="ProtNLM"/>
    </source>
</evidence>
<protein>
    <recommendedName>
        <fullName evidence="4">FXSXX-COOH protein</fullName>
    </recommendedName>
</protein>